<organism evidence="2 3">
    <name type="scientific">Streptococcus salivarius K12</name>
    <dbReference type="NCBI Taxonomy" id="1200793"/>
    <lineage>
        <taxon>Bacteria</taxon>
        <taxon>Bacillati</taxon>
        <taxon>Bacillota</taxon>
        <taxon>Bacilli</taxon>
        <taxon>Lactobacillales</taxon>
        <taxon>Streptococcaceae</taxon>
        <taxon>Streptococcus</taxon>
    </lineage>
</organism>
<accession>J7T6A9</accession>
<protein>
    <submittedName>
        <fullName evidence="2">Uncharacterized protein</fullName>
    </submittedName>
</protein>
<name>J7T6A9_STRSL</name>
<keyword evidence="1" id="KW-1133">Transmembrane helix</keyword>
<keyword evidence="1" id="KW-0472">Membrane</keyword>
<comment type="caution">
    <text evidence="2">The sequence shown here is derived from an EMBL/GenBank/DDBJ whole genome shotgun (WGS) entry which is preliminary data.</text>
</comment>
<keyword evidence="1" id="KW-0812">Transmembrane</keyword>
<keyword evidence="3" id="KW-1185">Reference proteome</keyword>
<gene>
    <name evidence="2" type="ORF">RSSL_02152</name>
</gene>
<dbReference type="PATRIC" id="fig|1200793.3.peg.400"/>
<reference evidence="2 3" key="1">
    <citation type="journal article" date="2012" name="J. Bacteriol.">
        <title>Genome Sequence of the Lantibiotic Bacteriocin Producer Streptococcus salivarius Strain K12.</title>
        <authorList>
            <person name="Barretto C."/>
            <person name="Alvarez-Martin P."/>
            <person name="Foata F."/>
            <person name="Renault P."/>
            <person name="Berger B."/>
        </authorList>
    </citation>
    <scope>NUCLEOTIDE SEQUENCE [LARGE SCALE GENOMIC DNA]</scope>
    <source>
        <strain evidence="2 3">K12</strain>
    </source>
</reference>
<proteinExistence type="predicted"/>
<dbReference type="EMBL" id="ALIF01000001">
    <property type="protein sequence ID" value="EJO16500.1"/>
    <property type="molecule type" value="Genomic_DNA"/>
</dbReference>
<feature type="transmembrane region" description="Helical" evidence="1">
    <location>
        <begin position="35"/>
        <end position="57"/>
    </location>
</feature>
<sequence>MIPDKINLSGKEEIMTQQDLQLDNQDGLQGVKGTLITISIIWGTMALITGFVLLGVYGSNQISDGTYQLESIHIYSSSRYDEEAFNREHDTYGDGIADFVKVKGRTLKFYSYPKEGALSSDSLAGYQIGTEFHVEAFHQTLKPTKTLAEYRKEVESYVDSRFAAGRQMSASDSATLKNKIVDEYSESLQGRVNYQQFGPKHYKKLTIYKYDQLGNLMEERIYSPVLYKDAEKLDTSYFHDTKPGNKKH</sequence>
<dbReference type="Proteomes" id="UP000006983">
    <property type="component" value="Unassembled WGS sequence"/>
</dbReference>
<evidence type="ECO:0000256" key="1">
    <source>
        <dbReference type="SAM" id="Phobius"/>
    </source>
</evidence>
<dbReference type="AlphaFoldDB" id="J7T6A9"/>
<evidence type="ECO:0000313" key="2">
    <source>
        <dbReference type="EMBL" id="EJO16500.1"/>
    </source>
</evidence>
<evidence type="ECO:0000313" key="3">
    <source>
        <dbReference type="Proteomes" id="UP000006983"/>
    </source>
</evidence>